<sequence>MSVVIIPLLCLQPIPDTLRLLRSVPRCDQSLSELQVTAGAISPSTEIPEAPVQPVESKGRGRRHARHRGSRSERSRGQSHGVQLVPRTPSSPLGDQANVEAGRGLQEPDEGQSSAHDTSWAGLFLRGRVDGTTTEAAYRAPQQPDEGQSSSHDTSWAGLFLRGRVDVLQGRVDGTTTEAAHRAPQQPDEGQSSSHDTSWAGLFLRGRVDVLQGRVDGTTTEAAHRAPQQPDEGQSSSHDTSWAGLFAPPIISQQQQPMVQSQPPVSLPGQGQLEQGTDWMDQLARDMSELVVQPVTDPLQDRGLANPFTRGIPSPAVQRQGAERPPPHSVAARQEDQDWMNRLAYGMRELVLPAPPAPTAAVASRGRRGGLEPGYWGVESSNANTTAISTSAIPPTTPMNLNQLAEDASILLELFSQSPHDNNDIGDEDETMITSAAASIALIQARCSRRNRHTESREEINRDADCIICFAERADVVFLPCKHLVVCTVRTPHCSRNKLRHADE</sequence>
<evidence type="ECO:0000256" key="1">
    <source>
        <dbReference type="SAM" id="MobiDB-lite"/>
    </source>
</evidence>
<dbReference type="EMBL" id="JBBBZM010000075">
    <property type="protein sequence ID" value="KAL0635202.1"/>
    <property type="molecule type" value="Genomic_DNA"/>
</dbReference>
<protein>
    <recommendedName>
        <fullName evidence="4">RING-type domain-containing protein</fullName>
    </recommendedName>
</protein>
<feature type="region of interest" description="Disordered" evidence="1">
    <location>
        <begin position="42"/>
        <end position="98"/>
    </location>
</feature>
<dbReference type="Gene3D" id="3.30.40.10">
    <property type="entry name" value="Zinc/RING finger domain, C3HC4 (zinc finger)"/>
    <property type="match status" value="1"/>
</dbReference>
<feature type="region of interest" description="Disordered" evidence="1">
    <location>
        <begin position="219"/>
        <end position="242"/>
    </location>
</feature>
<evidence type="ECO:0008006" key="4">
    <source>
        <dbReference type="Google" id="ProtNLM"/>
    </source>
</evidence>
<feature type="compositionally biased region" description="Basic residues" evidence="1">
    <location>
        <begin position="60"/>
        <end position="69"/>
    </location>
</feature>
<dbReference type="Proteomes" id="UP001447188">
    <property type="component" value="Unassembled WGS sequence"/>
</dbReference>
<evidence type="ECO:0000313" key="3">
    <source>
        <dbReference type="Proteomes" id="UP001447188"/>
    </source>
</evidence>
<feature type="compositionally biased region" description="Polar residues" evidence="1">
    <location>
        <begin position="188"/>
        <end position="197"/>
    </location>
</feature>
<name>A0ABR3GHF4_9PEZI</name>
<proteinExistence type="predicted"/>
<comment type="caution">
    <text evidence="2">The sequence shown here is derived from an EMBL/GenBank/DDBJ whole genome shotgun (WGS) entry which is preliminary data.</text>
</comment>
<keyword evidence="3" id="KW-1185">Reference proteome</keyword>
<gene>
    <name evidence="2" type="ORF">Q9L58_005848</name>
</gene>
<organism evidence="2 3">
    <name type="scientific">Discina gigas</name>
    <dbReference type="NCBI Taxonomy" id="1032678"/>
    <lineage>
        <taxon>Eukaryota</taxon>
        <taxon>Fungi</taxon>
        <taxon>Dikarya</taxon>
        <taxon>Ascomycota</taxon>
        <taxon>Pezizomycotina</taxon>
        <taxon>Pezizomycetes</taxon>
        <taxon>Pezizales</taxon>
        <taxon>Discinaceae</taxon>
        <taxon>Discina</taxon>
    </lineage>
</organism>
<accession>A0ABR3GHF4</accession>
<feature type="region of interest" description="Disordered" evidence="1">
    <location>
        <begin position="312"/>
        <end position="334"/>
    </location>
</feature>
<feature type="region of interest" description="Disordered" evidence="1">
    <location>
        <begin position="176"/>
        <end position="197"/>
    </location>
</feature>
<feature type="compositionally biased region" description="Polar residues" evidence="1">
    <location>
        <begin position="231"/>
        <end position="240"/>
    </location>
</feature>
<dbReference type="Pfam" id="PF13920">
    <property type="entry name" value="zf-C3HC4_3"/>
    <property type="match status" value="1"/>
</dbReference>
<reference evidence="2 3" key="1">
    <citation type="submission" date="2024-02" db="EMBL/GenBank/DDBJ databases">
        <title>Discinaceae phylogenomics.</title>
        <authorList>
            <person name="Dirks A.C."/>
            <person name="James T.Y."/>
        </authorList>
    </citation>
    <scope>NUCLEOTIDE SEQUENCE [LARGE SCALE GENOMIC DNA]</scope>
    <source>
        <strain evidence="2 3">ACD0624</strain>
    </source>
</reference>
<dbReference type="InterPro" id="IPR013083">
    <property type="entry name" value="Znf_RING/FYVE/PHD"/>
</dbReference>
<evidence type="ECO:0000313" key="2">
    <source>
        <dbReference type="EMBL" id="KAL0635202.1"/>
    </source>
</evidence>